<dbReference type="STRING" id="84645.A0A498N464"/>
<evidence type="ECO:0000313" key="3">
    <source>
        <dbReference type="EMBL" id="RXN26993.1"/>
    </source>
</evidence>
<keyword evidence="1" id="KW-0175">Coiled coil</keyword>
<evidence type="ECO:0000256" key="1">
    <source>
        <dbReference type="SAM" id="Coils"/>
    </source>
</evidence>
<dbReference type="Pfam" id="PF09057">
    <property type="entry name" value="Smac_DIABLO"/>
    <property type="match status" value="1"/>
</dbReference>
<dbReference type="GO" id="GO:0005739">
    <property type="term" value="C:mitochondrion"/>
    <property type="evidence" value="ECO:0007669"/>
    <property type="project" value="InterPro"/>
</dbReference>
<accession>A0A498N464</accession>
<proteinExistence type="evidence at protein level"/>
<dbReference type="InterPro" id="IPR009062">
    <property type="entry name" value="Smac/DIABLO-like_sf"/>
</dbReference>
<dbReference type="Gene3D" id="1.20.58.70">
    <property type="match status" value="2"/>
</dbReference>
<name>A0A498N464_LABRO</name>
<dbReference type="SUPFAM" id="SSF46984">
    <property type="entry name" value="Smac/diablo"/>
    <property type="match status" value="1"/>
</dbReference>
<dbReference type="GO" id="GO:0008631">
    <property type="term" value="P:intrinsic apoptotic signaling pathway in response to oxidative stress"/>
    <property type="evidence" value="ECO:0007669"/>
    <property type="project" value="TreeGrafter"/>
</dbReference>
<reference evidence="3 4" key="1">
    <citation type="submission" date="2018-03" db="EMBL/GenBank/DDBJ databases">
        <title>Draft genome sequence of Rohu Carp (Labeo rohita).</title>
        <authorList>
            <person name="Das P."/>
            <person name="Kushwaha B."/>
            <person name="Joshi C.G."/>
            <person name="Kumar D."/>
            <person name="Nagpure N.S."/>
            <person name="Sahoo L."/>
            <person name="Das S.P."/>
            <person name="Bit A."/>
            <person name="Patnaik S."/>
            <person name="Meher P.K."/>
            <person name="Jayasankar P."/>
            <person name="Koringa P.G."/>
            <person name="Patel N.V."/>
            <person name="Hinsu A.T."/>
            <person name="Kumar R."/>
            <person name="Pandey M."/>
            <person name="Agarwal S."/>
            <person name="Srivastava S."/>
            <person name="Singh M."/>
            <person name="Iquebal M.A."/>
            <person name="Jaiswal S."/>
            <person name="Angadi U.B."/>
            <person name="Kumar N."/>
            <person name="Raza M."/>
            <person name="Shah T.M."/>
            <person name="Rai A."/>
            <person name="Jena J.K."/>
        </authorList>
    </citation>
    <scope>NUCLEOTIDE SEQUENCE [LARGE SCALE GENOMIC DNA]</scope>
    <source>
        <strain evidence="3">DASCIFA01</strain>
        <tissue evidence="3">Testis</tissue>
    </source>
</reference>
<protein>
    <submittedName>
        <fullName evidence="3">Diablo mitochondrial-like protein</fullName>
    </submittedName>
</protein>
<sequence>MSNVNLVTSRLPVVKDDFLSNSLPRAVCVDIFSLTRLLVLKIVCLVLLVAATALYQASTLNLALMSLESSCNSSLSGLYLESGFNVTGEAFGYENCLPCASGSCNSSLSGLYLESGFNVTGEAFGFENCLPCASSSCNSSLSGLYLESGFNVTGEKPENLSHEELVRRASSLVTDSANTYLSQTTLALLDSLTSYVKVIDRRKDCKRFESCWMMALKLSEMAGEAAFNAGADQATVTAQNSRQLAQSQVEQVRQLIPETERQLKDSKAEHSVRLQNALSTAMEDEDIPDAYLRED</sequence>
<organism evidence="3 4">
    <name type="scientific">Labeo rohita</name>
    <name type="common">Indian major carp</name>
    <name type="synonym">Cyprinus rohita</name>
    <dbReference type="NCBI Taxonomy" id="84645"/>
    <lineage>
        <taxon>Eukaryota</taxon>
        <taxon>Metazoa</taxon>
        <taxon>Chordata</taxon>
        <taxon>Craniata</taxon>
        <taxon>Vertebrata</taxon>
        <taxon>Euteleostomi</taxon>
        <taxon>Actinopterygii</taxon>
        <taxon>Neopterygii</taxon>
        <taxon>Teleostei</taxon>
        <taxon>Ostariophysi</taxon>
        <taxon>Cypriniformes</taxon>
        <taxon>Cyprinidae</taxon>
        <taxon>Labeoninae</taxon>
        <taxon>Labeonini</taxon>
        <taxon>Labeo</taxon>
    </lineage>
</organism>
<evidence type="ECO:0000313" key="4">
    <source>
        <dbReference type="Proteomes" id="UP000290572"/>
    </source>
</evidence>
<dbReference type="PANTHER" id="PTHR32247">
    <property type="entry name" value="DIABLO HOMOLOG, MITOCHONDRIAL"/>
    <property type="match status" value="1"/>
</dbReference>
<evidence type="ECO:0000256" key="2">
    <source>
        <dbReference type="SAM" id="Phobius"/>
    </source>
</evidence>
<keyword evidence="2" id="KW-0472">Membrane</keyword>
<keyword evidence="2" id="KW-0812">Transmembrane</keyword>
<feature type="transmembrane region" description="Helical" evidence="2">
    <location>
        <begin position="31"/>
        <end position="55"/>
    </location>
</feature>
<dbReference type="AlphaFoldDB" id="A0A498N464"/>
<dbReference type="Proteomes" id="UP000290572">
    <property type="component" value="Unassembled WGS sequence"/>
</dbReference>
<keyword evidence="2" id="KW-1133">Transmembrane helix</keyword>
<evidence type="ECO:0007829" key="5">
    <source>
        <dbReference type="PeptideAtlas" id="A0A498N464"/>
    </source>
</evidence>
<gene>
    <name evidence="3" type="ORF">ROHU_020446</name>
</gene>
<keyword evidence="4" id="KW-1185">Reference proteome</keyword>
<dbReference type="GO" id="GO:0051402">
    <property type="term" value="P:neuron apoptotic process"/>
    <property type="evidence" value="ECO:0007669"/>
    <property type="project" value="TreeGrafter"/>
</dbReference>
<dbReference type="InterPro" id="IPR015142">
    <property type="entry name" value="Smac_DIABLO"/>
</dbReference>
<comment type="caution">
    <text evidence="3">The sequence shown here is derived from an EMBL/GenBank/DDBJ whole genome shotgun (WGS) entry which is preliminary data.</text>
</comment>
<keyword evidence="5" id="KW-1267">Proteomics identification</keyword>
<feature type="coiled-coil region" evidence="1">
    <location>
        <begin position="242"/>
        <end position="269"/>
    </location>
</feature>
<dbReference type="PANTHER" id="PTHR32247:SF4">
    <property type="entry name" value="DIRECT IAP-BINDING PROTEIN WITH LOW PI"/>
    <property type="match status" value="1"/>
</dbReference>
<dbReference type="EMBL" id="QBIY01012082">
    <property type="protein sequence ID" value="RXN26993.1"/>
    <property type="molecule type" value="Genomic_DNA"/>
</dbReference>